<dbReference type="GO" id="GO:0005737">
    <property type="term" value="C:cytoplasm"/>
    <property type="evidence" value="ECO:0007669"/>
    <property type="project" value="UniProtKB-SubCell"/>
</dbReference>
<dbReference type="EMBL" id="LAIR01000002">
    <property type="protein sequence ID" value="KNX39330.1"/>
    <property type="molecule type" value="Genomic_DNA"/>
</dbReference>
<keyword evidence="3 10" id="KW-0479">Metal-binding</keyword>
<feature type="binding site" evidence="10">
    <location>
        <position position="89"/>
    </location>
    <ligand>
        <name>Zn(2+)</name>
        <dbReference type="ChEBI" id="CHEBI:29105"/>
    </ligand>
</feature>
<evidence type="ECO:0000256" key="4">
    <source>
        <dbReference type="ARBA" id="ARBA00022801"/>
    </source>
</evidence>
<keyword evidence="2 7" id="KW-0963">Cytoplasm</keyword>
<dbReference type="NCBIfam" id="TIGR01656">
    <property type="entry name" value="Histidinol-ppas"/>
    <property type="match status" value="1"/>
</dbReference>
<evidence type="ECO:0000256" key="6">
    <source>
        <dbReference type="ARBA" id="ARBA00031828"/>
    </source>
</evidence>
<dbReference type="Pfam" id="PF13242">
    <property type="entry name" value="Hydrolase_like"/>
    <property type="match status" value="1"/>
</dbReference>
<dbReference type="Gene3D" id="3.40.50.1000">
    <property type="entry name" value="HAD superfamily/HAD-like"/>
    <property type="match status" value="1"/>
</dbReference>
<proteinExistence type="inferred from homology"/>
<dbReference type="AlphaFoldDB" id="A0A0L6CNU8"/>
<keyword evidence="10" id="KW-0460">Magnesium</keyword>
<dbReference type="PATRIC" id="fig|1631356.3.peg.1749"/>
<evidence type="ECO:0000256" key="7">
    <source>
        <dbReference type="PIRNR" id="PIRNR004682"/>
    </source>
</evidence>
<feature type="site" description="Stabilizes the phosphoryl group" evidence="9">
    <location>
        <position position="98"/>
    </location>
</feature>
<comment type="cofactor">
    <cofactor evidence="10">
        <name>Zn(2+)</name>
        <dbReference type="ChEBI" id="CHEBI:29105"/>
    </cofactor>
</comment>
<feature type="binding site" evidence="10">
    <location>
        <position position="87"/>
    </location>
    <ligand>
        <name>Zn(2+)</name>
        <dbReference type="ChEBI" id="CHEBI:29105"/>
    </ligand>
</feature>
<reference evidence="12" key="1">
    <citation type="submission" date="2015-03" db="EMBL/GenBank/DDBJ databases">
        <title>Luteipulveratus halotolerans sp. nov., a novel actinobacterium (Dermacoccaceae) from Sarawak, Malaysia.</title>
        <authorList>
            <person name="Juboi H."/>
            <person name="Basik A."/>
            <person name="Shamsul S.S."/>
            <person name="Arnold P."/>
            <person name="Schmitt E.K."/>
            <person name="Sanglier J.-J."/>
            <person name="Yeo T."/>
        </authorList>
    </citation>
    <scope>NUCLEOTIDE SEQUENCE [LARGE SCALE GENOMIC DNA]</scope>
    <source>
        <strain evidence="12">C296001</strain>
    </source>
</reference>
<dbReference type="GO" id="GO:0016791">
    <property type="term" value="F:phosphatase activity"/>
    <property type="evidence" value="ECO:0007669"/>
    <property type="project" value="InterPro"/>
</dbReference>
<feature type="binding site" evidence="10">
    <location>
        <position position="96"/>
    </location>
    <ligand>
        <name>Zn(2+)</name>
        <dbReference type="ChEBI" id="CHEBI:29105"/>
    </ligand>
</feature>
<feature type="binding site" evidence="10">
    <location>
        <position position="124"/>
    </location>
    <ligand>
        <name>Mg(2+)</name>
        <dbReference type="ChEBI" id="CHEBI:18420"/>
    </ligand>
</feature>
<dbReference type="GO" id="GO:0005975">
    <property type="term" value="P:carbohydrate metabolic process"/>
    <property type="evidence" value="ECO:0007669"/>
    <property type="project" value="InterPro"/>
</dbReference>
<protein>
    <recommendedName>
        <fullName evidence="6 7">D,D-heptose 1,7-bisphosphate phosphatase</fullName>
        <ecNumber evidence="7">3.1.3.-</ecNumber>
    </recommendedName>
</protein>
<feature type="site" description="Stabilizes the phosphoryl group" evidence="9">
    <location>
        <position position="48"/>
    </location>
</feature>
<feature type="active site" description="Nucleophile" evidence="8">
    <location>
        <position position="5"/>
    </location>
</feature>
<feature type="site" description="Contributes to substrate recognition" evidence="9">
    <location>
        <position position="97"/>
    </location>
</feature>
<dbReference type="STRING" id="1631356.VV01_08995"/>
<dbReference type="PANTHER" id="PTHR42891">
    <property type="entry name" value="D-GLYCERO-BETA-D-MANNO-HEPTOSE-1,7-BISPHOSPHATE 7-PHOSPHATASE"/>
    <property type="match status" value="1"/>
</dbReference>
<gene>
    <name evidence="11" type="ORF">VV01_08995</name>
</gene>
<dbReference type="SUPFAM" id="SSF56784">
    <property type="entry name" value="HAD-like"/>
    <property type="match status" value="1"/>
</dbReference>
<evidence type="ECO:0000256" key="9">
    <source>
        <dbReference type="PIRSR" id="PIRSR004682-3"/>
    </source>
</evidence>
<keyword evidence="5 7" id="KW-0119">Carbohydrate metabolism</keyword>
<name>A0A0L6CNU8_9MICO</name>
<dbReference type="InterPro" id="IPR036412">
    <property type="entry name" value="HAD-like_sf"/>
</dbReference>
<comment type="subcellular location">
    <subcellularLocation>
        <location evidence="1 7">Cytoplasm</location>
    </subcellularLocation>
</comment>
<evidence type="ECO:0000256" key="8">
    <source>
        <dbReference type="PIRSR" id="PIRSR004682-1"/>
    </source>
</evidence>
<dbReference type="InterPro" id="IPR004446">
    <property type="entry name" value="Heptose_bisP_phosphatase"/>
</dbReference>
<evidence type="ECO:0000256" key="10">
    <source>
        <dbReference type="PIRSR" id="PIRSR004682-4"/>
    </source>
</evidence>
<dbReference type="InterPro" id="IPR006543">
    <property type="entry name" value="Histidinol-phos"/>
</dbReference>
<feature type="binding site" evidence="10">
    <location>
        <position position="5"/>
    </location>
    <ligand>
        <name>Mg(2+)</name>
        <dbReference type="ChEBI" id="CHEBI:18420"/>
    </ligand>
</feature>
<dbReference type="InterPro" id="IPR006549">
    <property type="entry name" value="HAD-SF_hydro_IIIA"/>
</dbReference>
<comment type="caution">
    <text evidence="11">The sequence shown here is derived from an EMBL/GenBank/DDBJ whole genome shotgun (WGS) entry which is preliminary data.</text>
</comment>
<keyword evidence="4 7" id="KW-0378">Hydrolase</keyword>
<evidence type="ECO:0000313" key="11">
    <source>
        <dbReference type="EMBL" id="KNX39330.1"/>
    </source>
</evidence>
<evidence type="ECO:0000256" key="3">
    <source>
        <dbReference type="ARBA" id="ARBA00022723"/>
    </source>
</evidence>
<evidence type="ECO:0000256" key="2">
    <source>
        <dbReference type="ARBA" id="ARBA00022490"/>
    </source>
</evidence>
<evidence type="ECO:0000313" key="12">
    <source>
        <dbReference type="Proteomes" id="UP000037397"/>
    </source>
</evidence>
<sequence length="161" mass="17358">MVFVDRDGTLNRHRPGYVTRGDDLDVLPGVPAAVRLLNDAGCRVVLVTNQRGLATGALTEAQLVEVHQRLVDDLATAGAHLDAIQVCPHQVGECGCRKPLPGLFEQALRRAPWARVGRCVMVGDQDTDLVPAQGLGMRTARVDEASATFEEVVRALLMPTI</sequence>
<feature type="binding site" evidence="10">
    <location>
        <position position="94"/>
    </location>
    <ligand>
        <name>Zn(2+)</name>
        <dbReference type="ChEBI" id="CHEBI:29105"/>
    </ligand>
</feature>
<dbReference type="Proteomes" id="UP000037397">
    <property type="component" value="Unassembled WGS sequence"/>
</dbReference>
<comment type="cofactor">
    <cofactor evidence="10">
        <name>Mg(2+)</name>
        <dbReference type="ChEBI" id="CHEBI:18420"/>
    </cofactor>
</comment>
<organism evidence="11 12">
    <name type="scientific">Luteipulveratus halotolerans</name>
    <dbReference type="NCBI Taxonomy" id="1631356"/>
    <lineage>
        <taxon>Bacteria</taxon>
        <taxon>Bacillati</taxon>
        <taxon>Actinomycetota</taxon>
        <taxon>Actinomycetes</taxon>
        <taxon>Micrococcales</taxon>
        <taxon>Dermacoccaceae</taxon>
        <taxon>Luteipulveratus</taxon>
    </lineage>
</organism>
<feature type="active site" description="Proton donor" evidence="8">
    <location>
        <position position="7"/>
    </location>
</feature>
<keyword evidence="10" id="KW-0862">Zinc</keyword>
<comment type="similarity">
    <text evidence="7">Belongs to the gmhB family.</text>
</comment>
<accession>A0A0L6CNU8</accession>
<dbReference type="NCBIfam" id="TIGR01662">
    <property type="entry name" value="HAD-SF-IIIA"/>
    <property type="match status" value="1"/>
</dbReference>
<dbReference type="GO" id="GO:0046872">
    <property type="term" value="F:metal ion binding"/>
    <property type="evidence" value="ECO:0007669"/>
    <property type="project" value="UniProtKB-KW"/>
</dbReference>
<dbReference type="EC" id="3.1.3.-" evidence="7"/>
<dbReference type="PIRSF" id="PIRSF004682">
    <property type="entry name" value="GmhB"/>
    <property type="match status" value="1"/>
</dbReference>
<evidence type="ECO:0000256" key="5">
    <source>
        <dbReference type="ARBA" id="ARBA00023277"/>
    </source>
</evidence>
<dbReference type="PANTHER" id="PTHR42891:SF1">
    <property type="entry name" value="D-GLYCERO-BETA-D-MANNO-HEPTOSE-1,7-BISPHOSPHATE 7-PHOSPHATASE"/>
    <property type="match status" value="1"/>
</dbReference>
<evidence type="ECO:0000256" key="1">
    <source>
        <dbReference type="ARBA" id="ARBA00004496"/>
    </source>
</evidence>
<feature type="binding site" evidence="10">
    <location>
        <position position="7"/>
    </location>
    <ligand>
        <name>Mg(2+)</name>
        <dbReference type="ChEBI" id="CHEBI:18420"/>
    </ligand>
</feature>
<keyword evidence="12" id="KW-1185">Reference proteome</keyword>
<dbReference type="InterPro" id="IPR023214">
    <property type="entry name" value="HAD_sf"/>
</dbReference>